<evidence type="ECO:0000256" key="1">
    <source>
        <dbReference type="SAM" id="MobiDB-lite"/>
    </source>
</evidence>
<reference evidence="3 4" key="1">
    <citation type="submission" date="2014-03" db="EMBL/GenBank/DDBJ databases">
        <title>Draft genome of the hookworm Oesophagostomum dentatum.</title>
        <authorList>
            <person name="Mitreva M."/>
        </authorList>
    </citation>
    <scope>NUCLEOTIDE SEQUENCE [LARGE SCALE GENOMIC DNA]</scope>
    <source>
        <strain evidence="3 4">OD-Hann</strain>
    </source>
</reference>
<name>A0A0B1SKR0_OESDE</name>
<gene>
    <name evidence="3" type="ORF">OESDEN_14340</name>
</gene>
<evidence type="ECO:0000256" key="2">
    <source>
        <dbReference type="SAM" id="Phobius"/>
    </source>
</evidence>
<feature type="transmembrane region" description="Helical" evidence="2">
    <location>
        <begin position="6"/>
        <end position="39"/>
    </location>
</feature>
<keyword evidence="2" id="KW-0812">Transmembrane</keyword>
<dbReference type="Proteomes" id="UP000053660">
    <property type="component" value="Unassembled WGS sequence"/>
</dbReference>
<evidence type="ECO:0000313" key="4">
    <source>
        <dbReference type="Proteomes" id="UP000053660"/>
    </source>
</evidence>
<keyword evidence="2" id="KW-1133">Transmembrane helix</keyword>
<feature type="compositionally biased region" description="Basic and acidic residues" evidence="1">
    <location>
        <begin position="72"/>
        <end position="104"/>
    </location>
</feature>
<proteinExistence type="predicted"/>
<feature type="compositionally biased region" description="Low complexity" evidence="1">
    <location>
        <begin position="49"/>
        <end position="63"/>
    </location>
</feature>
<protein>
    <submittedName>
        <fullName evidence="3">Uncharacterized protein</fullName>
    </submittedName>
</protein>
<dbReference type="EMBL" id="KN562137">
    <property type="protein sequence ID" value="KHJ85923.1"/>
    <property type="molecule type" value="Genomic_DNA"/>
</dbReference>
<dbReference type="OrthoDB" id="5851615at2759"/>
<sequence>MSLLELYFICSVLYSSICSCWSLFYTLTLLVSFIFPIYYTCASKDSSRPPKSSKLSTSSPQGSEVPTPTPSVHEDLSKEGGADSKASEKKIAASAELAKDKEDANASNKSKASETMKAVPSEMFESQRKAVDDGTVLNPTCVKHLGNIDDIAREKRAQFEKDIEALKSDEDENSIDKAEKEKPDPKLKVRINEKSCILYETNNTRSLDDQDEIEENLLKDMN</sequence>
<organism evidence="3 4">
    <name type="scientific">Oesophagostomum dentatum</name>
    <name type="common">Nodular worm</name>
    <dbReference type="NCBI Taxonomy" id="61180"/>
    <lineage>
        <taxon>Eukaryota</taxon>
        <taxon>Metazoa</taxon>
        <taxon>Ecdysozoa</taxon>
        <taxon>Nematoda</taxon>
        <taxon>Chromadorea</taxon>
        <taxon>Rhabditida</taxon>
        <taxon>Rhabditina</taxon>
        <taxon>Rhabditomorpha</taxon>
        <taxon>Strongyloidea</taxon>
        <taxon>Strongylidae</taxon>
        <taxon>Oesophagostomum</taxon>
    </lineage>
</organism>
<accession>A0A0B1SKR0</accession>
<keyword evidence="2" id="KW-0472">Membrane</keyword>
<feature type="region of interest" description="Disordered" evidence="1">
    <location>
        <begin position="44"/>
        <end position="120"/>
    </location>
</feature>
<evidence type="ECO:0000313" key="3">
    <source>
        <dbReference type="EMBL" id="KHJ85923.1"/>
    </source>
</evidence>
<feature type="region of interest" description="Disordered" evidence="1">
    <location>
        <begin position="164"/>
        <end position="186"/>
    </location>
</feature>
<dbReference type="AlphaFoldDB" id="A0A0B1SKR0"/>
<keyword evidence="4" id="KW-1185">Reference proteome</keyword>